<sequence>MKFLLWLLLSLGLTYSVYAQPTNNTHHLRAAVRKLVKSMSNDSTLDIKPVGLAGIPTAAYHHYLVLRKLASVEELRELTDSPYPIIRSAAFSQLIEIDSVQSIFKILKAHSQDTASFVLRSNCFVAHNRVGFYMYILTLSNWRRRNILAQNEEALYAIGAMIKN</sequence>
<feature type="chain" id="PRO_5031520147" description="HEAT repeat domain-containing protein" evidence="1">
    <location>
        <begin position="20"/>
        <end position="164"/>
    </location>
</feature>
<gene>
    <name evidence="2" type="ORF">HW554_05020</name>
</gene>
<keyword evidence="1" id="KW-0732">Signal</keyword>
<dbReference type="EMBL" id="JABKAU010000006">
    <property type="protein sequence ID" value="NVO30556.1"/>
    <property type="molecule type" value="Genomic_DNA"/>
</dbReference>
<evidence type="ECO:0000313" key="2">
    <source>
        <dbReference type="EMBL" id="NVO30556.1"/>
    </source>
</evidence>
<dbReference type="RefSeq" id="WP_176907381.1">
    <property type="nucleotide sequence ID" value="NZ_JABKAU010000006.1"/>
</dbReference>
<dbReference type="AlphaFoldDB" id="A0A7Y7U4C9"/>
<organism evidence="2 3">
    <name type="scientific">Hymenobacter lapidiphilus</name>
    <dbReference type="NCBI Taxonomy" id="2608003"/>
    <lineage>
        <taxon>Bacteria</taxon>
        <taxon>Pseudomonadati</taxon>
        <taxon>Bacteroidota</taxon>
        <taxon>Cytophagia</taxon>
        <taxon>Cytophagales</taxon>
        <taxon>Hymenobacteraceae</taxon>
        <taxon>Hymenobacter</taxon>
    </lineage>
</organism>
<reference evidence="2 3" key="1">
    <citation type="submission" date="2020-05" db="EMBL/GenBank/DDBJ databases">
        <title>Hymenobacter terrestris sp. nov. and Hymenobacter lapidiphilus sp. nov., isolated from regoliths in Antarctica.</title>
        <authorList>
            <person name="Sedlacek I."/>
            <person name="Pantucek R."/>
            <person name="Zeman M."/>
            <person name="Holochova P."/>
            <person name="Kralova S."/>
            <person name="Stankova E."/>
            <person name="Sedo O."/>
            <person name="Micenkova L."/>
            <person name="Svec P."/>
            <person name="Gupta V."/>
            <person name="Sood U."/>
            <person name="Korpole U.S."/>
            <person name="Lal R."/>
        </authorList>
    </citation>
    <scope>NUCLEOTIDE SEQUENCE [LARGE SCALE GENOMIC DNA]</scope>
    <source>
        <strain evidence="2 3">P5342</strain>
    </source>
</reference>
<evidence type="ECO:0000256" key="1">
    <source>
        <dbReference type="SAM" id="SignalP"/>
    </source>
</evidence>
<evidence type="ECO:0008006" key="4">
    <source>
        <dbReference type="Google" id="ProtNLM"/>
    </source>
</evidence>
<proteinExistence type="predicted"/>
<dbReference type="Proteomes" id="UP000565521">
    <property type="component" value="Unassembled WGS sequence"/>
</dbReference>
<name>A0A7Y7U4C9_9BACT</name>
<accession>A0A7Y7U4C9</accession>
<feature type="signal peptide" evidence="1">
    <location>
        <begin position="1"/>
        <end position="19"/>
    </location>
</feature>
<comment type="caution">
    <text evidence="2">The sequence shown here is derived from an EMBL/GenBank/DDBJ whole genome shotgun (WGS) entry which is preliminary data.</text>
</comment>
<keyword evidence="3" id="KW-1185">Reference proteome</keyword>
<evidence type="ECO:0000313" key="3">
    <source>
        <dbReference type="Proteomes" id="UP000565521"/>
    </source>
</evidence>
<protein>
    <recommendedName>
        <fullName evidence="4">HEAT repeat domain-containing protein</fullName>
    </recommendedName>
</protein>